<dbReference type="CDD" id="cd18045">
    <property type="entry name" value="DEADc_EIF4AIII_DDX48"/>
    <property type="match status" value="1"/>
</dbReference>
<evidence type="ECO:0000256" key="5">
    <source>
        <dbReference type="ARBA" id="ARBA00022840"/>
    </source>
</evidence>
<organism evidence="11 12">
    <name type="scientific">Biomphalaria glabrata</name>
    <name type="common">Bloodfluke planorb</name>
    <name type="synonym">Freshwater snail</name>
    <dbReference type="NCBI Taxonomy" id="6526"/>
    <lineage>
        <taxon>Eukaryota</taxon>
        <taxon>Metazoa</taxon>
        <taxon>Spiralia</taxon>
        <taxon>Lophotrochozoa</taxon>
        <taxon>Mollusca</taxon>
        <taxon>Gastropoda</taxon>
        <taxon>Heterobranchia</taxon>
        <taxon>Euthyneura</taxon>
        <taxon>Panpulmonata</taxon>
        <taxon>Hygrophila</taxon>
        <taxon>Lymnaeoidea</taxon>
        <taxon>Planorbidae</taxon>
        <taxon>Biomphalaria</taxon>
    </lineage>
</organism>
<dbReference type="InterPro" id="IPR014014">
    <property type="entry name" value="RNA_helicase_DEAD_Q_motif"/>
</dbReference>
<accession>A0A2C9JKR4</accession>
<feature type="domain" description="Helicase C-terminal" evidence="9">
    <location>
        <begin position="133"/>
        <end position="314"/>
    </location>
</feature>
<dbReference type="SUPFAM" id="SSF52540">
    <property type="entry name" value="P-loop containing nucleoside triphosphate hydrolases"/>
    <property type="match status" value="2"/>
</dbReference>
<dbReference type="Gene3D" id="3.40.50.300">
    <property type="entry name" value="P-loop containing nucleotide triphosphate hydrolases"/>
    <property type="match status" value="2"/>
</dbReference>
<dbReference type="VEuPathDB" id="VectorBase:BGLB003943"/>
<keyword evidence="3 7" id="KW-0378">Hydrolase</keyword>
<dbReference type="OrthoDB" id="10265785at2759"/>
<protein>
    <recommendedName>
        <fullName evidence="1">RNA helicase</fullName>
        <ecNumber evidence="1">3.6.4.13</ecNumber>
    </recommendedName>
</protein>
<evidence type="ECO:0000256" key="2">
    <source>
        <dbReference type="ARBA" id="ARBA00022741"/>
    </source>
</evidence>
<dbReference type="Proteomes" id="UP000076420">
    <property type="component" value="Unassembled WGS sequence"/>
</dbReference>
<dbReference type="PANTHER" id="PTHR47958">
    <property type="entry name" value="ATP-DEPENDENT RNA HELICASE DBP3"/>
    <property type="match status" value="1"/>
</dbReference>
<keyword evidence="5 7" id="KW-0067">ATP-binding</keyword>
<gene>
    <name evidence="11" type="primary">106058106</name>
</gene>
<evidence type="ECO:0000256" key="3">
    <source>
        <dbReference type="ARBA" id="ARBA00022801"/>
    </source>
</evidence>
<dbReference type="PROSITE" id="PS51192">
    <property type="entry name" value="HELICASE_ATP_BIND_1"/>
    <property type="match status" value="1"/>
</dbReference>
<dbReference type="GO" id="GO:0003724">
    <property type="term" value="F:RNA helicase activity"/>
    <property type="evidence" value="ECO:0007669"/>
    <property type="project" value="UniProtKB-EC"/>
</dbReference>
<dbReference type="InterPro" id="IPR000629">
    <property type="entry name" value="RNA-helicase_DEAD-box_CS"/>
</dbReference>
<dbReference type="PROSITE" id="PS51195">
    <property type="entry name" value="Q_MOTIF"/>
    <property type="match status" value="1"/>
</dbReference>
<evidence type="ECO:0000256" key="7">
    <source>
        <dbReference type="RuleBase" id="RU000492"/>
    </source>
</evidence>
<dbReference type="STRING" id="6526.A0A2C9JKR4"/>
<evidence type="ECO:0000259" key="9">
    <source>
        <dbReference type="PROSITE" id="PS51194"/>
    </source>
</evidence>
<dbReference type="Pfam" id="PF00271">
    <property type="entry name" value="Helicase_C"/>
    <property type="match status" value="1"/>
</dbReference>
<feature type="short sequence motif" description="Q motif" evidence="6">
    <location>
        <begin position="26"/>
        <end position="54"/>
    </location>
</feature>
<dbReference type="EnsemblMetazoa" id="BGLB003943-RB">
    <property type="protein sequence ID" value="BGLB003943-PB"/>
    <property type="gene ID" value="BGLB003943"/>
</dbReference>
<dbReference type="GO" id="GO:0005524">
    <property type="term" value="F:ATP binding"/>
    <property type="evidence" value="ECO:0007669"/>
    <property type="project" value="UniProtKB-KW"/>
</dbReference>
<dbReference type="RefSeq" id="XP_013070932.2">
    <property type="nucleotide sequence ID" value="XM_013215478.2"/>
</dbReference>
<evidence type="ECO:0000259" key="8">
    <source>
        <dbReference type="PROSITE" id="PS51192"/>
    </source>
</evidence>
<comment type="similarity">
    <text evidence="7">Belongs to the DEAD box helicase family.</text>
</comment>
<evidence type="ECO:0000313" key="11">
    <source>
        <dbReference type="EnsemblMetazoa" id="BGLB003943-PB"/>
    </source>
</evidence>
<keyword evidence="2 7" id="KW-0547">Nucleotide-binding</keyword>
<keyword evidence="4 7" id="KW-0347">Helicase</keyword>
<dbReference type="InterPro" id="IPR001650">
    <property type="entry name" value="Helicase_C-like"/>
</dbReference>
<dbReference type="VEuPathDB" id="VectorBase:BGLAX_029620"/>
<dbReference type="Pfam" id="PF00270">
    <property type="entry name" value="DEAD"/>
    <property type="match status" value="1"/>
</dbReference>
<dbReference type="InterPro" id="IPR014001">
    <property type="entry name" value="Helicase_ATP-bd"/>
</dbReference>
<reference evidence="11" key="1">
    <citation type="submission" date="2020-05" db="UniProtKB">
        <authorList>
            <consortium name="EnsemblMetazoa"/>
        </authorList>
    </citation>
    <scope>IDENTIFICATION</scope>
    <source>
        <strain evidence="11">BB02</strain>
    </source>
</reference>
<evidence type="ECO:0000256" key="4">
    <source>
        <dbReference type="ARBA" id="ARBA00022806"/>
    </source>
</evidence>
<evidence type="ECO:0000259" key="10">
    <source>
        <dbReference type="PROSITE" id="PS51195"/>
    </source>
</evidence>
<sequence>MAERRVMPDDLKNIEFETSEDVDVTPTFDHMGLREELLRGIYAYGFEKPSAIQQRAVKPVIKGRDVIAQAQSGTGKTATFSISILQCLDTSIRETQALILSPTRELAVQIQKVILALGDYMSVQCHACIGGTNVGEDIRKLDYGQHVVSGTPGRVFDMIKRRNLRTRSIKMLVLDEADEMLKKGFKEQIYDVYRYLPPATQVVLISATLPHEILEMTNKFMTDPIRILVKRRVLITTDVWARGIDVQQVSLVINYDLPNSRELYIHRIGRSGRFGRKGVAINFVKNDDIRILRDIEQYYATQIDEMPMNVADLI</sequence>
<dbReference type="KEGG" id="bgt:106058106"/>
<evidence type="ECO:0000313" key="12">
    <source>
        <dbReference type="Proteomes" id="UP000076420"/>
    </source>
</evidence>
<dbReference type="GO" id="GO:0003676">
    <property type="term" value="F:nucleic acid binding"/>
    <property type="evidence" value="ECO:0007669"/>
    <property type="project" value="InterPro"/>
</dbReference>
<dbReference type="SMART" id="SM00490">
    <property type="entry name" value="HELICc"/>
    <property type="match status" value="1"/>
</dbReference>
<evidence type="ECO:0000256" key="1">
    <source>
        <dbReference type="ARBA" id="ARBA00012552"/>
    </source>
</evidence>
<dbReference type="EC" id="3.6.4.13" evidence="1"/>
<feature type="domain" description="Helicase ATP-binding" evidence="8">
    <location>
        <begin position="57"/>
        <end position="227"/>
    </location>
</feature>
<name>A0A2C9JKR4_BIOGL</name>
<proteinExistence type="inferred from homology"/>
<dbReference type="PROSITE" id="PS00039">
    <property type="entry name" value="DEAD_ATP_HELICASE"/>
    <property type="match status" value="1"/>
</dbReference>
<dbReference type="CDD" id="cd18787">
    <property type="entry name" value="SF2_C_DEAD"/>
    <property type="match status" value="1"/>
</dbReference>
<dbReference type="PROSITE" id="PS51194">
    <property type="entry name" value="HELICASE_CTER"/>
    <property type="match status" value="1"/>
</dbReference>
<evidence type="ECO:0000256" key="6">
    <source>
        <dbReference type="PROSITE-ProRule" id="PRU00552"/>
    </source>
</evidence>
<feature type="domain" description="DEAD-box RNA helicase Q" evidence="10">
    <location>
        <begin position="26"/>
        <end position="54"/>
    </location>
</feature>
<dbReference type="AlphaFoldDB" id="A0A2C9JKR4"/>
<dbReference type="FunFam" id="3.40.50.300:FF:000498">
    <property type="entry name" value="Eukaryotic initiation factor 4A-III"/>
    <property type="match status" value="1"/>
</dbReference>
<dbReference type="InterPro" id="IPR011545">
    <property type="entry name" value="DEAD/DEAH_box_helicase_dom"/>
</dbReference>
<dbReference type="SMART" id="SM00487">
    <property type="entry name" value="DEXDc"/>
    <property type="match status" value="1"/>
</dbReference>
<dbReference type="InterPro" id="IPR027417">
    <property type="entry name" value="P-loop_NTPase"/>
</dbReference>
<dbReference type="GO" id="GO:0016787">
    <property type="term" value="F:hydrolase activity"/>
    <property type="evidence" value="ECO:0007669"/>
    <property type="project" value="UniProtKB-KW"/>
</dbReference>